<dbReference type="InterPro" id="IPR018114">
    <property type="entry name" value="TRYPSIN_HIS"/>
</dbReference>
<dbReference type="SMART" id="SM00680">
    <property type="entry name" value="CLIP"/>
    <property type="match status" value="1"/>
</dbReference>
<dbReference type="GO" id="GO:0006508">
    <property type="term" value="P:proteolysis"/>
    <property type="evidence" value="ECO:0007669"/>
    <property type="project" value="UniProtKB-KW"/>
</dbReference>
<dbReference type="PROSITE" id="PS50240">
    <property type="entry name" value="TRYPSIN_DOM"/>
    <property type="match status" value="1"/>
</dbReference>
<dbReference type="PRINTS" id="PR00722">
    <property type="entry name" value="CHYMOTRYPSIN"/>
</dbReference>
<dbReference type="InterPro" id="IPR038565">
    <property type="entry name" value="CLIP_sf"/>
</dbReference>
<dbReference type="SMART" id="SM00020">
    <property type="entry name" value="Tryp_SPc"/>
    <property type="match status" value="1"/>
</dbReference>
<evidence type="ECO:0000256" key="6">
    <source>
        <dbReference type="ARBA" id="ARBA00023180"/>
    </source>
</evidence>
<dbReference type="OrthoDB" id="6352817at2759"/>
<keyword evidence="1 8" id="KW-0645">Protease</keyword>
<evidence type="ECO:0000256" key="8">
    <source>
        <dbReference type="RuleBase" id="RU363034"/>
    </source>
</evidence>
<organism evidence="12 13">
    <name type="scientific">Amphibalanus amphitrite</name>
    <name type="common">Striped barnacle</name>
    <name type="synonym">Balanus amphitrite</name>
    <dbReference type="NCBI Taxonomy" id="1232801"/>
    <lineage>
        <taxon>Eukaryota</taxon>
        <taxon>Metazoa</taxon>
        <taxon>Ecdysozoa</taxon>
        <taxon>Arthropoda</taxon>
        <taxon>Crustacea</taxon>
        <taxon>Multicrustacea</taxon>
        <taxon>Cirripedia</taxon>
        <taxon>Thoracica</taxon>
        <taxon>Thoracicalcarea</taxon>
        <taxon>Balanomorpha</taxon>
        <taxon>Balanoidea</taxon>
        <taxon>Balanidae</taxon>
        <taxon>Amphibalaninae</taxon>
        <taxon>Amphibalanus</taxon>
    </lineage>
</organism>
<dbReference type="InterPro" id="IPR051487">
    <property type="entry name" value="Ser/Thr_Proteases_Immune/Dev"/>
</dbReference>
<dbReference type="EC" id="3.4.21.-" evidence="8"/>
<keyword evidence="9" id="KW-0964">Secreted</keyword>
<sequence length="373" mass="40247">MRILDVLVTACALAAVVSAGRLKRQSELECRDARNRTGTCGSIEECDGLSWIVEAGRRPTPIEFNFLKKSVCGRTKTRVHICCAPSSSQPPPEDHPNKHLVEQGKLCGTIVHQRIRGGDEVPIGKHPWMAVLFYRDLITGSIRPGCGGALISQQHVLTAAHCVTDLGDAELMFVRLGEHDLTSREDCQQRADGSPICNHPQNFRINASLFHEGYSRINSSNDIALIKLDRPVLEDDFVGKICLPFGIAGHRDYTGVNLTAAGYGRLGPSSSSPSSQVLMEVRLPGVDQRVCSDVITRHKGVITDKQICAGGEDGRDSCDGDSGGPLIAPTPTGPPYSLVGVVSFGAVRCGEGGVPSVNTRVSEYLNWILDRLD</sequence>
<evidence type="ECO:0000256" key="2">
    <source>
        <dbReference type="ARBA" id="ARBA00022729"/>
    </source>
</evidence>
<dbReference type="InterPro" id="IPR009003">
    <property type="entry name" value="Peptidase_S1_PA"/>
</dbReference>
<name>A0A6A4VH08_AMPAM</name>
<keyword evidence="13" id="KW-1185">Reference proteome</keyword>
<dbReference type="Proteomes" id="UP000440578">
    <property type="component" value="Unassembled WGS sequence"/>
</dbReference>
<comment type="similarity">
    <text evidence="7 9">Belongs to the peptidase S1 family. CLIP subfamily.</text>
</comment>
<feature type="domain" description="Clip" evidence="11">
    <location>
        <begin position="29"/>
        <end position="83"/>
    </location>
</feature>
<dbReference type="Pfam" id="PF12032">
    <property type="entry name" value="CLIP"/>
    <property type="match status" value="1"/>
</dbReference>
<dbReference type="InterPro" id="IPR043504">
    <property type="entry name" value="Peptidase_S1_PA_chymotrypsin"/>
</dbReference>
<feature type="chain" id="PRO_5025713702" description="CLIP domain-containing serine protease" evidence="9">
    <location>
        <begin position="20"/>
        <end position="373"/>
    </location>
</feature>
<dbReference type="FunFam" id="2.40.10.10:FF:000028">
    <property type="entry name" value="Serine protease easter"/>
    <property type="match status" value="1"/>
</dbReference>
<feature type="signal peptide" evidence="9">
    <location>
        <begin position="1"/>
        <end position="19"/>
    </location>
</feature>
<dbReference type="PANTHER" id="PTHR24256">
    <property type="entry name" value="TRYPTASE-RELATED"/>
    <property type="match status" value="1"/>
</dbReference>
<keyword evidence="3 8" id="KW-0378">Hydrolase</keyword>
<evidence type="ECO:0000259" key="10">
    <source>
        <dbReference type="PROSITE" id="PS50240"/>
    </source>
</evidence>
<evidence type="ECO:0000256" key="4">
    <source>
        <dbReference type="ARBA" id="ARBA00022825"/>
    </source>
</evidence>
<dbReference type="CDD" id="cd00190">
    <property type="entry name" value="Tryp_SPc"/>
    <property type="match status" value="1"/>
</dbReference>
<keyword evidence="6" id="KW-0325">Glycoprotein</keyword>
<dbReference type="PROSITE" id="PS00134">
    <property type="entry name" value="TRYPSIN_HIS"/>
    <property type="match status" value="1"/>
</dbReference>
<accession>A0A6A4VH08</accession>
<comment type="caution">
    <text evidence="12">The sequence shown here is derived from an EMBL/GenBank/DDBJ whole genome shotgun (WGS) entry which is preliminary data.</text>
</comment>
<dbReference type="InterPro" id="IPR001254">
    <property type="entry name" value="Trypsin_dom"/>
</dbReference>
<gene>
    <name evidence="12" type="primary">PPAF3_2</name>
    <name evidence="12" type="ORF">FJT64_011217</name>
</gene>
<dbReference type="InterPro" id="IPR001314">
    <property type="entry name" value="Peptidase_S1A"/>
</dbReference>
<comment type="subcellular location">
    <subcellularLocation>
        <location evidence="9">Secreted</location>
    </subcellularLocation>
</comment>
<evidence type="ECO:0000256" key="9">
    <source>
        <dbReference type="RuleBase" id="RU366078"/>
    </source>
</evidence>
<dbReference type="SUPFAM" id="SSF50494">
    <property type="entry name" value="Trypsin-like serine proteases"/>
    <property type="match status" value="1"/>
</dbReference>
<dbReference type="InterPro" id="IPR022700">
    <property type="entry name" value="CLIP"/>
</dbReference>
<protein>
    <recommendedName>
        <fullName evidence="9">CLIP domain-containing serine protease</fullName>
        <ecNumber evidence="8">3.4.21.-</ecNumber>
    </recommendedName>
</protein>
<keyword evidence="5" id="KW-1015">Disulfide bond</keyword>
<dbReference type="Pfam" id="PF00089">
    <property type="entry name" value="Trypsin"/>
    <property type="match status" value="1"/>
</dbReference>
<dbReference type="GO" id="GO:0004252">
    <property type="term" value="F:serine-type endopeptidase activity"/>
    <property type="evidence" value="ECO:0007669"/>
    <property type="project" value="UniProtKB-UniRule"/>
</dbReference>
<keyword evidence="4 8" id="KW-0720">Serine protease</keyword>
<dbReference type="EMBL" id="VIIS01001944">
    <property type="protein sequence ID" value="KAF0290580.1"/>
    <property type="molecule type" value="Genomic_DNA"/>
</dbReference>
<reference evidence="12 13" key="1">
    <citation type="submission" date="2019-07" db="EMBL/GenBank/DDBJ databases">
        <title>Draft genome assembly of a fouling barnacle, Amphibalanus amphitrite (Darwin, 1854): The first reference genome for Thecostraca.</title>
        <authorList>
            <person name="Kim W."/>
        </authorList>
    </citation>
    <scope>NUCLEOTIDE SEQUENCE [LARGE SCALE GENOMIC DNA]</scope>
    <source>
        <strain evidence="12">SNU_AA5</strain>
        <tissue evidence="12">Soma without cirri and trophi</tissue>
    </source>
</reference>
<dbReference type="Gene3D" id="3.30.1640.30">
    <property type="match status" value="1"/>
</dbReference>
<dbReference type="PROSITE" id="PS51888">
    <property type="entry name" value="CLIP"/>
    <property type="match status" value="1"/>
</dbReference>
<evidence type="ECO:0000313" key="12">
    <source>
        <dbReference type="EMBL" id="KAF0290580.1"/>
    </source>
</evidence>
<dbReference type="PROSITE" id="PS00135">
    <property type="entry name" value="TRYPSIN_SER"/>
    <property type="match status" value="1"/>
</dbReference>
<evidence type="ECO:0000259" key="11">
    <source>
        <dbReference type="PROSITE" id="PS51888"/>
    </source>
</evidence>
<keyword evidence="2 9" id="KW-0732">Signal</keyword>
<evidence type="ECO:0000313" key="13">
    <source>
        <dbReference type="Proteomes" id="UP000440578"/>
    </source>
</evidence>
<proteinExistence type="inferred from homology"/>
<dbReference type="InterPro" id="IPR033116">
    <property type="entry name" value="TRYPSIN_SER"/>
</dbReference>
<dbReference type="Gene3D" id="2.40.10.10">
    <property type="entry name" value="Trypsin-like serine proteases"/>
    <property type="match status" value="2"/>
</dbReference>
<dbReference type="GO" id="GO:0005576">
    <property type="term" value="C:extracellular region"/>
    <property type="evidence" value="ECO:0007669"/>
    <property type="project" value="UniProtKB-SubCell"/>
</dbReference>
<evidence type="ECO:0000256" key="5">
    <source>
        <dbReference type="ARBA" id="ARBA00023157"/>
    </source>
</evidence>
<evidence type="ECO:0000256" key="1">
    <source>
        <dbReference type="ARBA" id="ARBA00022670"/>
    </source>
</evidence>
<feature type="domain" description="Peptidase S1" evidence="10">
    <location>
        <begin position="115"/>
        <end position="373"/>
    </location>
</feature>
<comment type="domain">
    <text evidence="9">The clip domain consists of 35-55 residues which are 'knitted' together usually by 3 conserved disulfide bonds forming a clip-like compact structure.</text>
</comment>
<evidence type="ECO:0000256" key="7">
    <source>
        <dbReference type="ARBA" id="ARBA00024195"/>
    </source>
</evidence>
<dbReference type="AlphaFoldDB" id="A0A6A4VH08"/>
<evidence type="ECO:0000256" key="3">
    <source>
        <dbReference type="ARBA" id="ARBA00022801"/>
    </source>
</evidence>